<accession>A0A067CW19</accession>
<dbReference type="AlphaFoldDB" id="A0A067CW19"/>
<protein>
    <recommendedName>
        <fullName evidence="4">Secreted protein</fullName>
    </recommendedName>
</protein>
<sequence>MEMLHVLCLALLMLLEVVLRRCSRSSPSTSDPVGSLFPLLLPSPRNTRPRMTPMLSTLQPREPLVRIVRRVLWQTLERLSVRHVAGIDDVLRDLTALHFRLAGDPTHLAASLPTLRHLQARAASAILLQESSEMTALCTRRAVSTFPTAA</sequence>
<dbReference type="VEuPathDB" id="FungiDB:SPRG_04195"/>
<dbReference type="EMBL" id="KK583199">
    <property type="protein sequence ID" value="KDO31007.1"/>
    <property type="molecule type" value="Genomic_DNA"/>
</dbReference>
<evidence type="ECO:0000313" key="2">
    <source>
        <dbReference type="EMBL" id="KDO31007.1"/>
    </source>
</evidence>
<evidence type="ECO:0000256" key="1">
    <source>
        <dbReference type="SAM" id="SignalP"/>
    </source>
</evidence>
<keyword evidence="1" id="KW-0732">Signal</keyword>
<evidence type="ECO:0000313" key="3">
    <source>
        <dbReference type="Proteomes" id="UP000030745"/>
    </source>
</evidence>
<dbReference type="RefSeq" id="XP_012198190.1">
    <property type="nucleotide sequence ID" value="XM_012342800.1"/>
</dbReference>
<gene>
    <name evidence="2" type="ORF">SPRG_04195</name>
</gene>
<organism evidence="2 3">
    <name type="scientific">Saprolegnia parasitica (strain CBS 223.65)</name>
    <dbReference type="NCBI Taxonomy" id="695850"/>
    <lineage>
        <taxon>Eukaryota</taxon>
        <taxon>Sar</taxon>
        <taxon>Stramenopiles</taxon>
        <taxon>Oomycota</taxon>
        <taxon>Saprolegniomycetes</taxon>
        <taxon>Saprolegniales</taxon>
        <taxon>Saprolegniaceae</taxon>
        <taxon>Saprolegnia</taxon>
    </lineage>
</organism>
<proteinExistence type="predicted"/>
<feature type="chain" id="PRO_5001635019" description="Secreted protein" evidence="1">
    <location>
        <begin position="21"/>
        <end position="150"/>
    </location>
</feature>
<evidence type="ECO:0008006" key="4">
    <source>
        <dbReference type="Google" id="ProtNLM"/>
    </source>
</evidence>
<dbReference type="OrthoDB" id="10401927at2759"/>
<dbReference type="GeneID" id="24126660"/>
<keyword evidence="3" id="KW-1185">Reference proteome</keyword>
<reference evidence="2 3" key="1">
    <citation type="journal article" date="2013" name="PLoS Genet.">
        <title>Distinctive expansion of potential virulence genes in the genome of the oomycete fish pathogen Saprolegnia parasitica.</title>
        <authorList>
            <person name="Jiang R.H."/>
            <person name="de Bruijn I."/>
            <person name="Haas B.J."/>
            <person name="Belmonte R."/>
            <person name="Lobach L."/>
            <person name="Christie J."/>
            <person name="van den Ackerveken G."/>
            <person name="Bottin A."/>
            <person name="Bulone V."/>
            <person name="Diaz-Moreno S.M."/>
            <person name="Dumas B."/>
            <person name="Fan L."/>
            <person name="Gaulin E."/>
            <person name="Govers F."/>
            <person name="Grenville-Briggs L.J."/>
            <person name="Horner N.R."/>
            <person name="Levin J.Z."/>
            <person name="Mammella M."/>
            <person name="Meijer H.J."/>
            <person name="Morris P."/>
            <person name="Nusbaum C."/>
            <person name="Oome S."/>
            <person name="Phillips A.J."/>
            <person name="van Rooyen D."/>
            <person name="Rzeszutek E."/>
            <person name="Saraiva M."/>
            <person name="Secombes C.J."/>
            <person name="Seidl M.F."/>
            <person name="Snel B."/>
            <person name="Stassen J.H."/>
            <person name="Sykes S."/>
            <person name="Tripathy S."/>
            <person name="van den Berg H."/>
            <person name="Vega-Arreguin J.C."/>
            <person name="Wawra S."/>
            <person name="Young S.K."/>
            <person name="Zeng Q."/>
            <person name="Dieguez-Uribeondo J."/>
            <person name="Russ C."/>
            <person name="Tyler B.M."/>
            <person name="van West P."/>
        </authorList>
    </citation>
    <scope>NUCLEOTIDE SEQUENCE [LARGE SCALE GENOMIC DNA]</scope>
    <source>
        <strain evidence="2 3">CBS 223.65</strain>
    </source>
</reference>
<feature type="signal peptide" evidence="1">
    <location>
        <begin position="1"/>
        <end position="20"/>
    </location>
</feature>
<name>A0A067CW19_SAPPC</name>
<dbReference type="Proteomes" id="UP000030745">
    <property type="component" value="Unassembled WGS sequence"/>
</dbReference>
<dbReference type="KEGG" id="spar:SPRG_04195"/>
<dbReference type="OMA" id="WMIHVLY"/>